<comment type="caution">
    <text evidence="1">The sequence shown here is derived from an EMBL/GenBank/DDBJ whole genome shotgun (WGS) entry which is preliminary data.</text>
</comment>
<dbReference type="AlphaFoldDB" id="W4VL85"/>
<protein>
    <submittedName>
        <fullName evidence="1">Outer membrane protein CC2294</fullName>
    </submittedName>
</protein>
<reference evidence="1 2" key="1">
    <citation type="journal article" date="2014" name="Genome Announc.">
        <title>Draft Genome Sequence of the Boron-Tolerant and Moderately Halotolerant Bacterium Gracilibacillus boraciitolerans JCM 21714T.</title>
        <authorList>
            <person name="Ahmed I."/>
            <person name="Oshima K."/>
            <person name="Suda W."/>
            <person name="Kitamura K."/>
            <person name="Iida T."/>
            <person name="Ohmori Y."/>
            <person name="Fujiwara T."/>
            <person name="Hattori M."/>
            <person name="Ohkuma M."/>
        </authorList>
    </citation>
    <scope>NUCLEOTIDE SEQUENCE [LARGE SCALE GENOMIC DNA]</scope>
    <source>
        <strain evidence="1 2">JCM 21714</strain>
    </source>
</reference>
<dbReference type="OrthoDB" id="9785192at2"/>
<evidence type="ECO:0000313" key="1">
    <source>
        <dbReference type="EMBL" id="GAE93962.1"/>
    </source>
</evidence>
<dbReference type="PANTHER" id="PTHR34387:SF2">
    <property type="entry name" value="SLR1258 PROTEIN"/>
    <property type="match status" value="1"/>
</dbReference>
<dbReference type="eggNOG" id="COG2968">
    <property type="taxonomic scope" value="Bacteria"/>
</dbReference>
<accession>W4VL85</accession>
<dbReference type="EMBL" id="BAVS01000017">
    <property type="protein sequence ID" value="GAE93962.1"/>
    <property type="molecule type" value="Genomic_DNA"/>
</dbReference>
<proteinExistence type="predicted"/>
<dbReference type="InterPro" id="IPR052022">
    <property type="entry name" value="26kDa_periplasmic_antigen"/>
</dbReference>
<gene>
    <name evidence="1" type="ORF">JCM21714_3084</name>
</gene>
<organism evidence="1 2">
    <name type="scientific">Gracilibacillus boraciitolerans JCM 21714</name>
    <dbReference type="NCBI Taxonomy" id="1298598"/>
    <lineage>
        <taxon>Bacteria</taxon>
        <taxon>Bacillati</taxon>
        <taxon>Bacillota</taxon>
        <taxon>Bacilli</taxon>
        <taxon>Bacillales</taxon>
        <taxon>Bacillaceae</taxon>
        <taxon>Gracilibacillus</taxon>
    </lineage>
</organism>
<sequence>MHTQANLLLERNIKVYGMGTILVEPDTAEVQIGVVTQNMEAQIAQQENAMIVQEVIHSLQNIGVVQENIQTIDYSIFPQYDYVNGLQQFKGYQVTIMLAVTTSLNLIGEVIDTAIRNGG</sequence>
<dbReference type="Gene3D" id="3.30.110.170">
    <property type="entry name" value="Protein of unknown function (DUF541), domain 1"/>
    <property type="match status" value="1"/>
</dbReference>
<dbReference type="InterPro" id="IPR007497">
    <property type="entry name" value="SIMPL/DUF541"/>
</dbReference>
<dbReference type="PANTHER" id="PTHR34387">
    <property type="entry name" value="SLR1258 PROTEIN"/>
    <property type="match status" value="1"/>
</dbReference>
<dbReference type="GO" id="GO:0006974">
    <property type="term" value="P:DNA damage response"/>
    <property type="evidence" value="ECO:0007669"/>
    <property type="project" value="TreeGrafter"/>
</dbReference>
<keyword evidence="2" id="KW-1185">Reference proteome</keyword>
<name>W4VL85_9BACI</name>
<dbReference type="Pfam" id="PF04402">
    <property type="entry name" value="SIMPL"/>
    <property type="match status" value="1"/>
</dbReference>
<dbReference type="Proteomes" id="UP000019102">
    <property type="component" value="Unassembled WGS sequence"/>
</dbReference>
<dbReference type="Gene3D" id="3.30.70.2970">
    <property type="entry name" value="Protein of unknown function (DUF541), domain 2"/>
    <property type="match status" value="1"/>
</dbReference>
<dbReference type="STRING" id="1298598.JCM21714_3084"/>
<evidence type="ECO:0000313" key="2">
    <source>
        <dbReference type="Proteomes" id="UP000019102"/>
    </source>
</evidence>
<dbReference type="RefSeq" id="WP_052000549.1">
    <property type="nucleotide sequence ID" value="NZ_BAVS01000017.1"/>
</dbReference>